<evidence type="ECO:0000313" key="2">
    <source>
        <dbReference type="EMBL" id="ABW32329.1"/>
    </source>
</evidence>
<reference evidence="2 3" key="1">
    <citation type="journal article" date="2008" name="Proc. Natl. Acad. Sci. U.S.A.">
        <title>Niche adaptation and genome expansion in the chlorophyll d-producing cyanobacterium Acaryochloris marina.</title>
        <authorList>
            <person name="Swingley W.D."/>
            <person name="Chen M."/>
            <person name="Cheung P.C."/>
            <person name="Conrad A.L."/>
            <person name="Dejesa L.C."/>
            <person name="Hao J."/>
            <person name="Honchak B.M."/>
            <person name="Karbach L.E."/>
            <person name="Kurdoglu A."/>
            <person name="Lahiri S."/>
            <person name="Mastrian S.D."/>
            <person name="Miyashita H."/>
            <person name="Page L."/>
            <person name="Ramakrishna P."/>
            <person name="Satoh S."/>
            <person name="Sattley W.M."/>
            <person name="Shimada Y."/>
            <person name="Taylor H.L."/>
            <person name="Tomo T."/>
            <person name="Tsuchiya T."/>
            <person name="Wang Z.T."/>
            <person name="Raymond J."/>
            <person name="Mimuro M."/>
            <person name="Blankenship R.E."/>
            <person name="Touchman J.W."/>
        </authorList>
    </citation>
    <scope>NUCLEOTIDE SEQUENCE [LARGE SCALE GENOMIC DNA]</scope>
    <source>
        <strain evidence="3">MBIC 11017</strain>
        <plasmid evidence="3">Plasmid pREB3</plasmid>
    </source>
</reference>
<dbReference type="SUPFAM" id="SSF82866">
    <property type="entry name" value="Multidrug efflux transporter AcrB transmembrane domain"/>
    <property type="match status" value="2"/>
</dbReference>
<dbReference type="InterPro" id="IPR027463">
    <property type="entry name" value="AcrB_DN_DC_subdom"/>
</dbReference>
<feature type="transmembrane region" description="Helical" evidence="1">
    <location>
        <begin position="900"/>
        <end position="920"/>
    </location>
</feature>
<dbReference type="KEGG" id="amr:AM1_C0019"/>
<keyword evidence="1" id="KW-1133">Transmembrane helix</keyword>
<keyword evidence="1" id="KW-0472">Membrane</keyword>
<keyword evidence="3" id="KW-1185">Reference proteome</keyword>
<keyword evidence="1" id="KW-0812">Transmembrane</keyword>
<dbReference type="GO" id="GO:0042910">
    <property type="term" value="F:xenobiotic transmembrane transporter activity"/>
    <property type="evidence" value="ECO:0007669"/>
    <property type="project" value="TreeGrafter"/>
</dbReference>
<feature type="transmembrane region" description="Helical" evidence="1">
    <location>
        <begin position="1033"/>
        <end position="1057"/>
    </location>
</feature>
<dbReference type="SUPFAM" id="SSF82693">
    <property type="entry name" value="Multidrug efflux transporter AcrB pore domain, PN1, PN2, PC1 and PC2 subdomains"/>
    <property type="match status" value="3"/>
</dbReference>
<dbReference type="HOGENOM" id="CLU_002755_1_2_3"/>
<dbReference type="AlphaFoldDB" id="A8ZMB8"/>
<feature type="transmembrane region" description="Helical" evidence="1">
    <location>
        <begin position="361"/>
        <end position="380"/>
    </location>
</feature>
<dbReference type="InterPro" id="IPR001036">
    <property type="entry name" value="Acrflvin-R"/>
</dbReference>
<dbReference type="Gene3D" id="3.30.70.1440">
    <property type="entry name" value="Multidrug efflux transporter AcrB pore domain"/>
    <property type="match status" value="1"/>
</dbReference>
<dbReference type="Gene3D" id="3.30.70.1320">
    <property type="entry name" value="Multidrug efflux transporter AcrB pore domain like"/>
    <property type="match status" value="1"/>
</dbReference>
<name>A8ZMB8_ACAM1</name>
<feature type="transmembrane region" description="Helical" evidence="1">
    <location>
        <begin position="927"/>
        <end position="947"/>
    </location>
</feature>
<feature type="transmembrane region" description="Helical" evidence="1">
    <location>
        <begin position="413"/>
        <end position="434"/>
    </location>
</feature>
<dbReference type="OrthoDB" id="9791035at2"/>
<dbReference type="EMBL" id="CP000840">
    <property type="protein sequence ID" value="ABW32329.1"/>
    <property type="molecule type" value="Genomic_DNA"/>
</dbReference>
<feature type="transmembrane region" description="Helical" evidence="1">
    <location>
        <begin position="953"/>
        <end position="982"/>
    </location>
</feature>
<feature type="transmembrane region" description="Helical" evidence="1">
    <location>
        <begin position="387"/>
        <end position="407"/>
    </location>
</feature>
<feature type="transmembrane region" description="Helical" evidence="1">
    <location>
        <begin position="499"/>
        <end position="522"/>
    </location>
</feature>
<organism evidence="2 3">
    <name type="scientific">Acaryochloris marina (strain MBIC 11017)</name>
    <dbReference type="NCBI Taxonomy" id="329726"/>
    <lineage>
        <taxon>Bacteria</taxon>
        <taxon>Bacillati</taxon>
        <taxon>Cyanobacteriota</taxon>
        <taxon>Cyanophyceae</taxon>
        <taxon>Acaryochloridales</taxon>
        <taxon>Acaryochloridaceae</taxon>
        <taxon>Acaryochloris</taxon>
    </lineage>
</organism>
<dbReference type="SUPFAM" id="SSF82714">
    <property type="entry name" value="Multidrug efflux transporter AcrB TolC docking domain, DN and DC subdomains"/>
    <property type="match status" value="2"/>
</dbReference>
<geneLocation type="plasmid" evidence="2 3">
    <name>pREB3</name>
</geneLocation>
<dbReference type="Gene3D" id="3.30.70.1430">
    <property type="entry name" value="Multidrug efflux transporter AcrB pore domain"/>
    <property type="match status" value="2"/>
</dbReference>
<dbReference type="RefSeq" id="WP_012167296.1">
    <property type="nucleotide sequence ID" value="NC_009928.1"/>
</dbReference>
<evidence type="ECO:0000313" key="3">
    <source>
        <dbReference type="Proteomes" id="UP000000268"/>
    </source>
</evidence>
<feature type="transmembrane region" description="Helical" evidence="1">
    <location>
        <begin position="1003"/>
        <end position="1021"/>
    </location>
</feature>
<accession>A8ZMB8</accession>
<feature type="transmembrane region" description="Helical" evidence="1">
    <location>
        <begin position="20"/>
        <end position="39"/>
    </location>
</feature>
<dbReference type="Pfam" id="PF00873">
    <property type="entry name" value="ACR_tran"/>
    <property type="match status" value="1"/>
</dbReference>
<dbReference type="GO" id="GO:0005886">
    <property type="term" value="C:plasma membrane"/>
    <property type="evidence" value="ECO:0007669"/>
    <property type="project" value="TreeGrafter"/>
</dbReference>
<protein>
    <submittedName>
        <fullName evidence="2">Acriflavin resistance protein, putative</fullName>
    </submittedName>
</protein>
<evidence type="ECO:0000256" key="1">
    <source>
        <dbReference type="SAM" id="Phobius"/>
    </source>
</evidence>
<sequence>MERSTLSLSTLSIRRHIGVFMLTLTIVVLGLFFLSTLQVDLLPSITYPRIGVRLEAPGISPDVAVDEITDPLEEALLATEGVVQIYSRTQEGSVSVDLYFQPGGNIDQALNDATAALNRALNDLPDTIEQPRLFKFDPSQLPVYEMALTSPGLDDSELRVFAEETLNRELGLVPGVSSAEVSGAADEEIQINLDLNRMQTIGVSMTEVLNALSTRNQDISGGQILGQLTEPLTRTIGQFQSVDEIESLILNVAALSSTNETGGAPLSTTQQALQGDQQVYLRDIAEVVDGAAEQRVFVNLNQTPAVKLSLQKQPDANTVVVVDGIKAKLAELVQREIIPAEMVIIPTLDESVFIRNAIRNVAISGLSGMVLAALAVLLFLGSLRQTLIIVLAIPLATLTSIILMRLFGLSMNVFSLGGLALGVGIVVDNAIVMLETIVQGTQTQASNNGYSKQEKILRQAEQSSRQVESALVASTSTNLVAVLPFLMIGGFIALLFNELLLTISFAISASILIALTVVPMLASRLLMVHRSSRVGQTWLLVQFRERFERATLSYCRGLGWVLKWRWQVVVSAILILGISSLGMLEQIPQEILPPINTGQASLVAQFPVGTTLEQNRLVMAKVEAILAEQPETAYAFITAGGSIRGTNLSENPLRGSGSITLKPNADVEAYTQKVSQAIDKLNLVDIRIRVSPGQVRGLITSNSPIRGADIDVMLQGENSQRLSQAGRQVLGALSDQVTGARFRPDNDPDQPELQISPDWERVAALGLSAQQIGETIQTAVEGWVPTQLQQGSRLIDIRVQLDPKSLQMEEQLAQLPLFTEGNQFVQLADVAQIGVGAAPLEIQRINQQPVYLVGGNLAEGARLSDALAEVESVLTTLTLPDGVSLLPSTAAQSNRALQQALQTLGGLAAFLVFVVMAVQYNSLIDPLVILFTVPLALSGGLFGLYITQTAIGATVIVGVVLLVGIVVNNAIIMVELANQIYFQSGQDRQAAILQAAPQRLKPIMMTTMTTVLGMLPLALGIGQGSEFLQPLGIVVFAGLSLATLLTLYIIPCFYVILHNAECQQRGLSLKTKTLPFHRLFQRLRS</sequence>
<dbReference type="Gene3D" id="1.20.1640.10">
    <property type="entry name" value="Multidrug efflux transporter AcrB transmembrane domain"/>
    <property type="match status" value="2"/>
</dbReference>
<dbReference type="PRINTS" id="PR00702">
    <property type="entry name" value="ACRIFLAVINRP"/>
</dbReference>
<dbReference type="Proteomes" id="UP000000268">
    <property type="component" value="Plasmid pREB3"/>
</dbReference>
<dbReference type="PANTHER" id="PTHR32063:SF0">
    <property type="entry name" value="SWARMING MOTILITY PROTEIN SWRC"/>
    <property type="match status" value="1"/>
</dbReference>
<dbReference type="Gene3D" id="3.30.2090.10">
    <property type="entry name" value="Multidrug efflux transporter AcrB TolC docking domain, DN and DC subdomains"/>
    <property type="match status" value="2"/>
</dbReference>
<dbReference type="PANTHER" id="PTHR32063">
    <property type="match status" value="1"/>
</dbReference>
<keyword evidence="2" id="KW-0614">Plasmid</keyword>
<proteinExistence type="predicted"/>
<gene>
    <name evidence="2" type="ordered locus">AM1_C0019</name>
</gene>
<feature type="transmembrane region" description="Helical" evidence="1">
    <location>
        <begin position="470"/>
        <end position="493"/>
    </location>
</feature>